<dbReference type="Pfam" id="PF06262">
    <property type="entry name" value="Zincin_1"/>
    <property type="match status" value="1"/>
</dbReference>
<name>W0AIV7_9SPHN</name>
<dbReference type="InterPro" id="IPR010428">
    <property type="entry name" value="Zincin_1"/>
</dbReference>
<dbReference type="EMBL" id="CP006644">
    <property type="protein sequence ID" value="AHE56238.1"/>
    <property type="molecule type" value="Genomic_DNA"/>
</dbReference>
<dbReference type="HOGENOM" id="CLU_123836_0_0_5"/>
<evidence type="ECO:0008006" key="3">
    <source>
        <dbReference type="Google" id="ProtNLM"/>
    </source>
</evidence>
<gene>
    <name evidence="1" type="ORF">NX02_23110</name>
</gene>
<reference evidence="1 2" key="1">
    <citation type="submission" date="2013-07" db="EMBL/GenBank/DDBJ databases">
        <title>Completed genome of Sphingomonas sanxanigenens NX02.</title>
        <authorList>
            <person name="Ma T."/>
            <person name="Huang H."/>
            <person name="Wu M."/>
            <person name="Li X."/>
            <person name="Li G."/>
        </authorList>
    </citation>
    <scope>NUCLEOTIDE SEQUENCE [LARGE SCALE GENOMIC DNA]</scope>
    <source>
        <strain evidence="1 2">NX02</strain>
    </source>
</reference>
<dbReference type="STRING" id="1123269.NX02_23110"/>
<dbReference type="CDD" id="cd12952">
    <property type="entry name" value="MMP_ACEL2062"/>
    <property type="match status" value="1"/>
</dbReference>
<evidence type="ECO:0000313" key="1">
    <source>
        <dbReference type="EMBL" id="AHE56238.1"/>
    </source>
</evidence>
<evidence type="ECO:0000313" key="2">
    <source>
        <dbReference type="Proteomes" id="UP000018851"/>
    </source>
</evidence>
<dbReference type="OrthoDB" id="9806895at2"/>
<sequence>MKQSQSGGRRAPDAAAIEAIAIDTLNRLPAAFRAHLGAVVIRVTDFAEDAVLDELGIEDPFDLTGLYSGRPLGEKSVSDSGALPDIIHLYRRPILDEWIADGETLDRLVAHVLIHEVGHHFGLSDADMHALEDDAG</sequence>
<dbReference type="Proteomes" id="UP000018851">
    <property type="component" value="Chromosome"/>
</dbReference>
<proteinExistence type="predicted"/>
<dbReference type="Gene3D" id="3.30.2010.20">
    <property type="match status" value="1"/>
</dbReference>
<accession>W0AIV7</accession>
<organism evidence="1 2">
    <name type="scientific">Sphingomonas sanxanigenens DSM 19645 = NX02</name>
    <dbReference type="NCBI Taxonomy" id="1123269"/>
    <lineage>
        <taxon>Bacteria</taxon>
        <taxon>Pseudomonadati</taxon>
        <taxon>Pseudomonadota</taxon>
        <taxon>Alphaproteobacteria</taxon>
        <taxon>Sphingomonadales</taxon>
        <taxon>Sphingomonadaceae</taxon>
        <taxon>Sphingomonas</taxon>
    </lineage>
</organism>
<dbReference type="InterPro" id="IPR038555">
    <property type="entry name" value="Zincin_1_sf"/>
</dbReference>
<dbReference type="RefSeq" id="WP_025294362.1">
    <property type="nucleotide sequence ID" value="NZ_CP006644.1"/>
</dbReference>
<dbReference type="AlphaFoldDB" id="W0AIV7"/>
<protein>
    <recommendedName>
        <fullName evidence="3">Neutral zinc metallopeptidase</fullName>
    </recommendedName>
</protein>
<dbReference type="PATRIC" id="fig|1123269.5.peg.4522"/>
<keyword evidence="2" id="KW-1185">Reference proteome</keyword>
<dbReference type="eggNOG" id="COG3824">
    <property type="taxonomic scope" value="Bacteria"/>
</dbReference>
<dbReference type="KEGG" id="ssan:NX02_23110"/>
<dbReference type="SUPFAM" id="SSF55486">
    <property type="entry name" value="Metalloproteases ('zincins'), catalytic domain"/>
    <property type="match status" value="1"/>
</dbReference>